<protein>
    <recommendedName>
        <fullName evidence="3">FIST domain-containing protein</fullName>
    </recommendedName>
</protein>
<dbReference type="GeneID" id="95987823"/>
<dbReference type="RefSeq" id="XP_069207302.1">
    <property type="nucleotide sequence ID" value="XM_069355231.1"/>
</dbReference>
<accession>A0ABR3PZ12</accession>
<evidence type="ECO:0000313" key="2">
    <source>
        <dbReference type="Proteomes" id="UP001565368"/>
    </source>
</evidence>
<keyword evidence="2" id="KW-1185">Reference proteome</keyword>
<proteinExistence type="predicted"/>
<gene>
    <name evidence="1" type="ORF">Q8F55_006780</name>
</gene>
<dbReference type="Proteomes" id="UP001565368">
    <property type="component" value="Unassembled WGS sequence"/>
</dbReference>
<dbReference type="EMBL" id="JBBXJM010000005">
    <property type="protein sequence ID" value="KAL1407358.1"/>
    <property type="molecule type" value="Genomic_DNA"/>
</dbReference>
<evidence type="ECO:0000313" key="1">
    <source>
        <dbReference type="EMBL" id="KAL1407358.1"/>
    </source>
</evidence>
<reference evidence="1 2" key="1">
    <citation type="submission" date="2023-08" db="EMBL/GenBank/DDBJ databases">
        <title>Annotated Genome Sequence of Vanrija albida AlHP1.</title>
        <authorList>
            <person name="Herzog R."/>
        </authorList>
    </citation>
    <scope>NUCLEOTIDE SEQUENCE [LARGE SCALE GENOMIC DNA]</scope>
    <source>
        <strain evidence="1 2">AlHP1</strain>
    </source>
</reference>
<evidence type="ECO:0008006" key="3">
    <source>
        <dbReference type="Google" id="ProtNLM"/>
    </source>
</evidence>
<sequence length="427" mass="44462">MLRTASSCLARPLKRGSAGAALQPLWRARALHVHAHTLSSPTPSSLKAHLSALPLTWASSEGLLFSFSTSLPAASITPLLDILAAHPNAVGSFHLSPTQTPEVSVSTFTPEKGEAAVKSWHLSETGRAPPSVGKWRRPGEQEYVEDDAGDSIGSLEDRLKDGGWDGLWKAQGESARIDVGDAKNVGTLVALTDATPAPTLEALDAFPAAAKLGYVAAPTPFLTGYPFTLFHGRKVLQTGAVGLALPKPADVAVEYGVESFAAPTRVKAARGNLLLTIEGPNPNPTATLIAALHVRDKGKAAGLTKDESFWLQIKDPKTSELRVVHILSGDPSRGALSLDTEIPLVPGQEVQFMCRTGALPLPEPLGGALRFVALARTDDVAVAAKEGAPQTIDGFLVSSEGGFICSPAGVPTAVITVSGAAGTAGWR</sequence>
<name>A0ABR3PZ12_9TREE</name>
<comment type="caution">
    <text evidence="1">The sequence shown here is derived from an EMBL/GenBank/DDBJ whole genome shotgun (WGS) entry which is preliminary data.</text>
</comment>
<organism evidence="1 2">
    <name type="scientific">Vanrija albida</name>
    <dbReference type="NCBI Taxonomy" id="181172"/>
    <lineage>
        <taxon>Eukaryota</taxon>
        <taxon>Fungi</taxon>
        <taxon>Dikarya</taxon>
        <taxon>Basidiomycota</taxon>
        <taxon>Agaricomycotina</taxon>
        <taxon>Tremellomycetes</taxon>
        <taxon>Trichosporonales</taxon>
        <taxon>Trichosporonaceae</taxon>
        <taxon>Vanrija</taxon>
    </lineage>
</organism>